<feature type="chain" id="PRO_5043674496" evidence="2">
    <location>
        <begin position="21"/>
        <end position="460"/>
    </location>
</feature>
<keyword evidence="1" id="KW-0479">Metal-binding</keyword>
<evidence type="ECO:0000256" key="1">
    <source>
        <dbReference type="PROSITE-ProRule" id="PRU00276"/>
    </source>
</evidence>
<dbReference type="GO" id="GO:0046872">
    <property type="term" value="F:metal ion binding"/>
    <property type="evidence" value="ECO:0007669"/>
    <property type="project" value="UniProtKB-KW"/>
</dbReference>
<name>A0AAV4D7L7_9GAST</name>
<comment type="caution">
    <text evidence="1">Lacks conserved residue(s) required for the propagation of feature annotation.</text>
</comment>
<evidence type="ECO:0000256" key="2">
    <source>
        <dbReference type="SAM" id="SignalP"/>
    </source>
</evidence>
<protein>
    <submittedName>
        <fullName evidence="4">A disintegrin and metalloproteinase with thrombospondin motifs 1</fullName>
    </submittedName>
</protein>
<proteinExistence type="predicted"/>
<feature type="signal peptide" evidence="2">
    <location>
        <begin position="1"/>
        <end position="20"/>
    </location>
</feature>
<keyword evidence="1" id="KW-0862">Zinc</keyword>
<feature type="binding site" evidence="1">
    <location>
        <position position="172"/>
    </location>
    <ligand>
        <name>Zn(2+)</name>
        <dbReference type="ChEBI" id="CHEBI:29105"/>
        <note>catalytic</note>
    </ligand>
</feature>
<feature type="binding site" evidence="1">
    <location>
        <position position="178"/>
    </location>
    <ligand>
        <name>Zn(2+)</name>
        <dbReference type="ChEBI" id="CHEBI:29105"/>
        <note>catalytic</note>
    </ligand>
</feature>
<feature type="active site" evidence="1">
    <location>
        <position position="169"/>
    </location>
</feature>
<keyword evidence="4" id="KW-0645">Protease</keyword>
<dbReference type="GO" id="GO:0006508">
    <property type="term" value="P:proteolysis"/>
    <property type="evidence" value="ECO:0007669"/>
    <property type="project" value="InterPro"/>
</dbReference>
<gene>
    <name evidence="4" type="ORF">PoB_006665600</name>
</gene>
<keyword evidence="4" id="KW-0482">Metalloprotease</keyword>
<accession>A0AAV4D7L7</accession>
<keyword evidence="5" id="KW-1185">Reference proteome</keyword>
<dbReference type="AlphaFoldDB" id="A0AAV4D7L7"/>
<reference evidence="4 5" key="1">
    <citation type="journal article" date="2021" name="Elife">
        <title>Chloroplast acquisition without the gene transfer in kleptoplastic sea slugs, Plakobranchus ocellatus.</title>
        <authorList>
            <person name="Maeda T."/>
            <person name="Takahashi S."/>
            <person name="Yoshida T."/>
            <person name="Shimamura S."/>
            <person name="Takaki Y."/>
            <person name="Nagai Y."/>
            <person name="Toyoda A."/>
            <person name="Suzuki Y."/>
            <person name="Arimoto A."/>
            <person name="Ishii H."/>
            <person name="Satoh N."/>
            <person name="Nishiyama T."/>
            <person name="Hasebe M."/>
            <person name="Maruyama T."/>
            <person name="Minagawa J."/>
            <person name="Obokata J."/>
            <person name="Shigenobu S."/>
        </authorList>
    </citation>
    <scope>NUCLEOTIDE SEQUENCE [LARGE SCALE GENOMIC DNA]</scope>
</reference>
<dbReference type="InterPro" id="IPR024079">
    <property type="entry name" value="MetalloPept_cat_dom_sf"/>
</dbReference>
<comment type="caution">
    <text evidence="4">The sequence shown here is derived from an EMBL/GenBank/DDBJ whole genome shotgun (WGS) entry which is preliminary data.</text>
</comment>
<evidence type="ECO:0000259" key="3">
    <source>
        <dbReference type="PROSITE" id="PS50215"/>
    </source>
</evidence>
<dbReference type="Gene3D" id="3.40.390.10">
    <property type="entry name" value="Collagenase (Catalytic Domain)"/>
    <property type="match status" value="1"/>
</dbReference>
<dbReference type="EMBL" id="BLXT01007586">
    <property type="protein sequence ID" value="GFO40151.1"/>
    <property type="molecule type" value="Genomic_DNA"/>
</dbReference>
<dbReference type="Proteomes" id="UP000735302">
    <property type="component" value="Unassembled WGS sequence"/>
</dbReference>
<dbReference type="PROSITE" id="PS50215">
    <property type="entry name" value="ADAM_MEPRO"/>
    <property type="match status" value="1"/>
</dbReference>
<dbReference type="Pfam" id="PF13688">
    <property type="entry name" value="Reprolysin_5"/>
    <property type="match status" value="1"/>
</dbReference>
<keyword evidence="4" id="KW-0378">Hydrolase</keyword>
<dbReference type="InterPro" id="IPR001590">
    <property type="entry name" value="Peptidase_M12B"/>
</dbReference>
<evidence type="ECO:0000313" key="4">
    <source>
        <dbReference type="EMBL" id="GFO40151.1"/>
    </source>
</evidence>
<keyword evidence="2" id="KW-0732">Signal</keyword>
<organism evidence="4 5">
    <name type="scientific">Plakobranchus ocellatus</name>
    <dbReference type="NCBI Taxonomy" id="259542"/>
    <lineage>
        <taxon>Eukaryota</taxon>
        <taxon>Metazoa</taxon>
        <taxon>Spiralia</taxon>
        <taxon>Lophotrochozoa</taxon>
        <taxon>Mollusca</taxon>
        <taxon>Gastropoda</taxon>
        <taxon>Heterobranchia</taxon>
        <taxon>Euthyneura</taxon>
        <taxon>Panpulmonata</taxon>
        <taxon>Sacoglossa</taxon>
        <taxon>Placobranchoidea</taxon>
        <taxon>Plakobranchidae</taxon>
        <taxon>Plakobranchus</taxon>
    </lineage>
</organism>
<feature type="domain" description="Peptidase M12B" evidence="3">
    <location>
        <begin position="24"/>
        <end position="225"/>
    </location>
</feature>
<feature type="binding site" evidence="1">
    <location>
        <position position="168"/>
    </location>
    <ligand>
        <name>Zn(2+)</name>
        <dbReference type="ChEBI" id="CHEBI:29105"/>
        <note>catalytic</note>
    </ligand>
</feature>
<evidence type="ECO:0000313" key="5">
    <source>
        <dbReference type="Proteomes" id="UP000735302"/>
    </source>
</evidence>
<sequence length="460" mass="51900">MKNFKILFLLLQAILTQIWAAPVYKVEVYFVADKSVIDRYVAEQTSGNSIRNAMVSLKADINYIITEINEIFASLRPMGLHVVILKKKLSVMNFNMFPDDYPKRLALRAFYDWLATQKTAAYDAAILWTAHSFENYGIASFAKVCKPVDASAVVFYHMTYQTSVITAHELGHIMGARHDPENSEYLMAPTISPSDTKRWQFSLSAKNEIDAVLAKPSSRCLKRTSASSTAPSTGVTVALANPDTICRRRRRNKGSYMCKNPSLYDNVVPQGNVVCKMIWCYKVNTRKCIATYPSEGLICGKNKRCNKGKCRNHPDAESAVVDPDCIWGDQAEVRFVWSKSEYEGDCAGLKRKYENLMCYDADVARYCCGTCGKFYTGIKGCEYGDVHFHCNNYTQADICDYYSDICCLFCQGYKKTRSSESSRNISGITNDLSLVTIKVIDDLKIIPNELYKQTPPPEED</sequence>
<dbReference type="Gene3D" id="3.40.1620.60">
    <property type="match status" value="1"/>
</dbReference>
<dbReference type="GO" id="GO:0004222">
    <property type="term" value="F:metalloendopeptidase activity"/>
    <property type="evidence" value="ECO:0007669"/>
    <property type="project" value="InterPro"/>
</dbReference>
<dbReference type="SUPFAM" id="SSF55486">
    <property type="entry name" value="Metalloproteases ('zincins'), catalytic domain"/>
    <property type="match status" value="1"/>
</dbReference>